<comment type="similarity">
    <text evidence="1 3">Belongs to the thiolase-like superfamily. Beta-ketoacyl-ACP synthases family.</text>
</comment>
<dbReference type="InterPro" id="IPR014030">
    <property type="entry name" value="Ketoacyl_synth_N"/>
</dbReference>
<dbReference type="PANTHER" id="PTHR11712:SF336">
    <property type="entry name" value="3-OXOACYL-[ACYL-CARRIER-PROTEIN] SYNTHASE, MITOCHONDRIAL"/>
    <property type="match status" value="1"/>
</dbReference>
<dbReference type="STRING" id="112413.SAMN05421854_104365"/>
<dbReference type="CDD" id="cd00834">
    <property type="entry name" value="KAS_I_II"/>
    <property type="match status" value="1"/>
</dbReference>
<dbReference type="RefSeq" id="WP_067591342.1">
    <property type="nucleotide sequence ID" value="NZ_FOWC01000004.1"/>
</dbReference>
<organism evidence="6 7">
    <name type="scientific">Amycolatopsis rubida</name>
    <dbReference type="NCBI Taxonomy" id="112413"/>
    <lineage>
        <taxon>Bacteria</taxon>
        <taxon>Bacillati</taxon>
        <taxon>Actinomycetota</taxon>
        <taxon>Actinomycetes</taxon>
        <taxon>Pseudonocardiales</taxon>
        <taxon>Pseudonocardiaceae</taxon>
        <taxon>Amycolatopsis</taxon>
    </lineage>
</organism>
<reference evidence="6 7" key="1">
    <citation type="submission" date="2016-10" db="EMBL/GenBank/DDBJ databases">
        <authorList>
            <person name="de Groot N.N."/>
        </authorList>
    </citation>
    <scope>NUCLEOTIDE SEQUENCE [LARGE SCALE GENOMIC DNA]</scope>
    <source>
        <strain evidence="6 7">DSM 44637</strain>
    </source>
</reference>
<dbReference type="Pfam" id="PF00109">
    <property type="entry name" value="ketoacyl-synt"/>
    <property type="match status" value="1"/>
</dbReference>
<evidence type="ECO:0000256" key="2">
    <source>
        <dbReference type="ARBA" id="ARBA00022679"/>
    </source>
</evidence>
<proteinExistence type="inferred from homology"/>
<evidence type="ECO:0000259" key="4">
    <source>
        <dbReference type="PROSITE" id="PS52004"/>
    </source>
</evidence>
<dbReference type="SMART" id="SM00825">
    <property type="entry name" value="PKS_KS"/>
    <property type="match status" value="1"/>
</dbReference>
<dbReference type="EMBL" id="FOWC01000004">
    <property type="protein sequence ID" value="SFP20250.1"/>
    <property type="molecule type" value="Genomic_DNA"/>
</dbReference>
<evidence type="ECO:0000256" key="1">
    <source>
        <dbReference type="ARBA" id="ARBA00008467"/>
    </source>
</evidence>
<dbReference type="Gene3D" id="3.40.47.10">
    <property type="match status" value="1"/>
</dbReference>
<dbReference type="InterPro" id="IPR020841">
    <property type="entry name" value="PKS_Beta-ketoAc_synthase_dom"/>
</dbReference>
<keyword evidence="8" id="KW-1185">Reference proteome</keyword>
<dbReference type="AlphaFoldDB" id="A0A1I5NEZ3"/>
<name>A0A1I5NEZ3_9PSEU</name>
<dbReference type="GO" id="GO:0004315">
    <property type="term" value="F:3-oxoacyl-[acyl-carrier-protein] synthase activity"/>
    <property type="evidence" value="ECO:0007669"/>
    <property type="project" value="TreeGrafter"/>
</dbReference>
<dbReference type="InterPro" id="IPR000794">
    <property type="entry name" value="Beta-ketoacyl_synthase"/>
</dbReference>
<evidence type="ECO:0000313" key="8">
    <source>
        <dbReference type="Proteomes" id="UP000470404"/>
    </source>
</evidence>
<dbReference type="InterPro" id="IPR014031">
    <property type="entry name" value="Ketoacyl_synth_C"/>
</dbReference>
<protein>
    <submittedName>
        <fullName evidence="6">3-oxoacyl-[acyl-carrier-protein] synthase II</fullName>
    </submittedName>
    <submittedName>
        <fullName evidence="5">Beta-ketoacyl-[acyl-carrier-protein] synthase family protein</fullName>
    </submittedName>
</protein>
<reference evidence="5 8" key="2">
    <citation type="submission" date="2020-01" db="EMBL/GenBank/DDBJ databases">
        <title>Insect and environment-associated Actinomycetes.</title>
        <authorList>
            <person name="Currrie C."/>
            <person name="Chevrette M."/>
            <person name="Carlson C."/>
            <person name="Stubbendieck R."/>
            <person name="Wendt-Pienkowski E."/>
        </authorList>
    </citation>
    <scope>NUCLEOTIDE SEQUENCE [LARGE SCALE GENOMIC DNA]</scope>
    <source>
        <strain evidence="5 8">SID8386</strain>
    </source>
</reference>
<evidence type="ECO:0000256" key="3">
    <source>
        <dbReference type="RuleBase" id="RU003694"/>
    </source>
</evidence>
<evidence type="ECO:0000313" key="5">
    <source>
        <dbReference type="EMBL" id="NEC57875.1"/>
    </source>
</evidence>
<gene>
    <name evidence="5" type="ORF">G3I59_20305</name>
    <name evidence="6" type="ORF">SAMN05421854_104365</name>
</gene>
<evidence type="ECO:0000313" key="7">
    <source>
        <dbReference type="Proteomes" id="UP000199137"/>
    </source>
</evidence>
<dbReference type="SUPFAM" id="SSF53901">
    <property type="entry name" value="Thiolase-like"/>
    <property type="match status" value="2"/>
</dbReference>
<dbReference type="GO" id="GO:0005829">
    <property type="term" value="C:cytosol"/>
    <property type="evidence" value="ECO:0007669"/>
    <property type="project" value="TreeGrafter"/>
</dbReference>
<keyword evidence="2 3" id="KW-0808">Transferase</keyword>
<dbReference type="Pfam" id="PF02801">
    <property type="entry name" value="Ketoacyl-synt_C"/>
    <property type="match status" value="1"/>
</dbReference>
<dbReference type="GO" id="GO:0006633">
    <property type="term" value="P:fatty acid biosynthetic process"/>
    <property type="evidence" value="ECO:0007669"/>
    <property type="project" value="TreeGrafter"/>
</dbReference>
<dbReference type="PROSITE" id="PS52004">
    <property type="entry name" value="KS3_2"/>
    <property type="match status" value="1"/>
</dbReference>
<accession>A0A1I5NEZ3</accession>
<dbReference type="Proteomes" id="UP000199137">
    <property type="component" value="Unassembled WGS sequence"/>
</dbReference>
<sequence length="417" mass="43839">MSQPTSIGRRVVITGCGVVSSIGIGVREFTSALRAGRSNVRPISVFDTTGFAHDNGCEVADFEPARWIRTLDPGDLGRASRFSTAAARLAVEDSGLPLETLRAARTLVSVGSTDGEAHELDGLVARELSAGLAGLDPKLVRRTSAGRLATSIARELELTDVETGTIATACSAGNYAIGNSLDAIRCGDAEFALCGGADALCRKTFTSFYRLRSIAPDCCRPFDRNRMGILTGEGAGILLLESLDSALARGARIYAEVLGYGMSCDAHHPVAPHQAGIARCMELALADAGVKPAEIDLISAHGTGTKANDMTESAAIRDLFGPKPPRTVSMKSMLGHSMGAASALAAIGCSIALTEQFIPPTINHRDTDPDCPVDCVPNESVDADLDIVQNNGWAFGGNNAVVLLGRYERQPREEAVR</sequence>
<dbReference type="OrthoDB" id="9808669at2"/>
<feature type="domain" description="Ketosynthase family 3 (KS3)" evidence="4">
    <location>
        <begin position="8"/>
        <end position="406"/>
    </location>
</feature>
<dbReference type="Proteomes" id="UP000470404">
    <property type="component" value="Unassembled WGS sequence"/>
</dbReference>
<dbReference type="EMBL" id="JAAGNC010000094">
    <property type="protein sequence ID" value="NEC57875.1"/>
    <property type="molecule type" value="Genomic_DNA"/>
</dbReference>
<dbReference type="PANTHER" id="PTHR11712">
    <property type="entry name" value="POLYKETIDE SYNTHASE-RELATED"/>
    <property type="match status" value="1"/>
</dbReference>
<evidence type="ECO:0000313" key="6">
    <source>
        <dbReference type="EMBL" id="SFP20250.1"/>
    </source>
</evidence>
<dbReference type="InterPro" id="IPR016039">
    <property type="entry name" value="Thiolase-like"/>
</dbReference>